<organism evidence="3 4">
    <name type="scientific">Dactylosporangium salmoneum</name>
    <dbReference type="NCBI Taxonomy" id="53361"/>
    <lineage>
        <taxon>Bacteria</taxon>
        <taxon>Bacillati</taxon>
        <taxon>Actinomycetota</taxon>
        <taxon>Actinomycetes</taxon>
        <taxon>Micromonosporales</taxon>
        <taxon>Micromonosporaceae</taxon>
        <taxon>Dactylosporangium</taxon>
    </lineage>
</organism>
<dbReference type="Pfam" id="PF00589">
    <property type="entry name" value="Phage_integrase"/>
    <property type="match status" value="1"/>
</dbReference>
<dbReference type="EMBL" id="BAAARV010000006">
    <property type="protein sequence ID" value="GAA2331551.1"/>
    <property type="molecule type" value="Genomic_DNA"/>
</dbReference>
<dbReference type="SUPFAM" id="SSF56349">
    <property type="entry name" value="DNA breaking-rejoining enzymes"/>
    <property type="match status" value="1"/>
</dbReference>
<evidence type="ECO:0000313" key="3">
    <source>
        <dbReference type="EMBL" id="GAA2331551.1"/>
    </source>
</evidence>
<dbReference type="InterPro" id="IPR011010">
    <property type="entry name" value="DNA_brk_join_enz"/>
</dbReference>
<dbReference type="InterPro" id="IPR013762">
    <property type="entry name" value="Integrase-like_cat_sf"/>
</dbReference>
<protein>
    <recommendedName>
        <fullName evidence="2">Tyr recombinase domain-containing protein</fullName>
    </recommendedName>
</protein>
<evidence type="ECO:0000313" key="4">
    <source>
        <dbReference type="Proteomes" id="UP001501444"/>
    </source>
</evidence>
<dbReference type="InterPro" id="IPR002104">
    <property type="entry name" value="Integrase_catalytic"/>
</dbReference>
<name>A0ABP5SHU7_9ACTN</name>
<reference evidence="4" key="1">
    <citation type="journal article" date="2019" name="Int. J. Syst. Evol. Microbiol.">
        <title>The Global Catalogue of Microorganisms (GCM) 10K type strain sequencing project: providing services to taxonomists for standard genome sequencing and annotation.</title>
        <authorList>
            <consortium name="The Broad Institute Genomics Platform"/>
            <consortium name="The Broad Institute Genome Sequencing Center for Infectious Disease"/>
            <person name="Wu L."/>
            <person name="Ma J."/>
        </authorList>
    </citation>
    <scope>NUCLEOTIDE SEQUENCE [LARGE SCALE GENOMIC DNA]</scope>
    <source>
        <strain evidence="4">JCM 3272</strain>
    </source>
</reference>
<dbReference type="Gene3D" id="1.10.443.10">
    <property type="entry name" value="Intergrase catalytic core"/>
    <property type="match status" value="1"/>
</dbReference>
<proteinExistence type="predicted"/>
<dbReference type="RefSeq" id="WP_344611036.1">
    <property type="nucleotide sequence ID" value="NZ_BAAARV010000006.1"/>
</dbReference>
<dbReference type="Proteomes" id="UP001501444">
    <property type="component" value="Unassembled WGS sequence"/>
</dbReference>
<keyword evidence="4" id="KW-1185">Reference proteome</keyword>
<evidence type="ECO:0000259" key="2">
    <source>
        <dbReference type="PROSITE" id="PS51898"/>
    </source>
</evidence>
<comment type="caution">
    <text evidence="3">The sequence shown here is derived from an EMBL/GenBank/DDBJ whole genome shotgun (WGS) entry which is preliminary data.</text>
</comment>
<feature type="domain" description="Tyr recombinase" evidence="2">
    <location>
        <begin position="11"/>
        <end position="216"/>
    </location>
</feature>
<sequence>MAAGLTLNSEDLKPYGTPASKAKGQLSTYYPIEMLRALVGVWLFAGCRIDEIHRLELDCIIWDTGTDPDTGEQFTSCLLRVPANKTSGPFTKPVDPVVGQLVDAWKLVRPIQPDLPDRKTRQPRQHLFTWRGQLIGKAYLNDRIIPALCSKANIPESDSRGALTSHRARATIATQLLNAREPLTLADLQQWLGHKHAASTRYYGEILQRTLSAAYRKADYFTRNVRTIQVLIDRESILTGTAAGGEQPWKYYDLGDGYCSYDFFAKCPHRLACAKCSFYLPKQSNAGQLLAVKDGIDQMLEQLDLTDDERAALEGDREALTALANRLADVATPSGPTPNELGNGTAFIPLTALRASLREGPP</sequence>
<accession>A0ABP5SHU7</accession>
<dbReference type="PROSITE" id="PS51898">
    <property type="entry name" value="TYR_RECOMBINASE"/>
    <property type="match status" value="1"/>
</dbReference>
<keyword evidence="1" id="KW-0233">DNA recombination</keyword>
<gene>
    <name evidence="3" type="ORF">GCM10010170_010140</name>
</gene>
<evidence type="ECO:0000256" key="1">
    <source>
        <dbReference type="ARBA" id="ARBA00023172"/>
    </source>
</evidence>